<feature type="domain" description="HTH merR-type" evidence="2">
    <location>
        <begin position="6"/>
        <end position="74"/>
    </location>
</feature>
<dbReference type="InterPro" id="IPR000551">
    <property type="entry name" value="MerR-type_HTH_dom"/>
</dbReference>
<comment type="caution">
    <text evidence="3">The sequence shown here is derived from an EMBL/GenBank/DDBJ whole genome shotgun (WGS) entry which is preliminary data.</text>
</comment>
<dbReference type="CDD" id="cd00592">
    <property type="entry name" value="HTH_MerR-like"/>
    <property type="match status" value="1"/>
</dbReference>
<evidence type="ECO:0000313" key="4">
    <source>
        <dbReference type="Proteomes" id="UP001500363"/>
    </source>
</evidence>
<proteinExistence type="predicted"/>
<keyword evidence="4" id="KW-1185">Reference proteome</keyword>
<name>A0ABN2CDE1_9ACTN</name>
<dbReference type="Pfam" id="PF13411">
    <property type="entry name" value="MerR_1"/>
    <property type="match status" value="1"/>
</dbReference>
<dbReference type="SUPFAM" id="SSF46955">
    <property type="entry name" value="Putative DNA-binding domain"/>
    <property type="match status" value="1"/>
</dbReference>
<dbReference type="PROSITE" id="PS50937">
    <property type="entry name" value="HTH_MERR_2"/>
    <property type="match status" value="1"/>
</dbReference>
<evidence type="ECO:0000313" key="3">
    <source>
        <dbReference type="EMBL" id="GAA1556975.1"/>
    </source>
</evidence>
<dbReference type="Gene3D" id="1.10.1660.10">
    <property type="match status" value="1"/>
</dbReference>
<accession>A0ABN2CDE1</accession>
<keyword evidence="1" id="KW-0238">DNA-binding</keyword>
<dbReference type="Proteomes" id="UP001500363">
    <property type="component" value="Unassembled WGS sequence"/>
</dbReference>
<reference evidence="3 4" key="1">
    <citation type="journal article" date="2019" name="Int. J. Syst. Evol. Microbiol.">
        <title>The Global Catalogue of Microorganisms (GCM) 10K type strain sequencing project: providing services to taxonomists for standard genome sequencing and annotation.</title>
        <authorList>
            <consortium name="The Broad Institute Genomics Platform"/>
            <consortium name="The Broad Institute Genome Sequencing Center for Infectious Disease"/>
            <person name="Wu L."/>
            <person name="Ma J."/>
        </authorList>
    </citation>
    <scope>NUCLEOTIDE SEQUENCE [LARGE SCALE GENOMIC DNA]</scope>
    <source>
        <strain evidence="3 4">JCM 14303</strain>
    </source>
</reference>
<dbReference type="SMART" id="SM00422">
    <property type="entry name" value="HTH_MERR"/>
    <property type="match status" value="1"/>
</dbReference>
<gene>
    <name evidence="3" type="ORF">GCM10009741_72100</name>
</gene>
<organism evidence="3 4">
    <name type="scientific">Kribbella lupini</name>
    <dbReference type="NCBI Taxonomy" id="291602"/>
    <lineage>
        <taxon>Bacteria</taxon>
        <taxon>Bacillati</taxon>
        <taxon>Actinomycetota</taxon>
        <taxon>Actinomycetes</taxon>
        <taxon>Propionibacteriales</taxon>
        <taxon>Kribbellaceae</taxon>
        <taxon>Kribbella</taxon>
    </lineage>
</organism>
<dbReference type="InterPro" id="IPR047057">
    <property type="entry name" value="MerR_fam"/>
</dbReference>
<dbReference type="EMBL" id="BAAANC010000004">
    <property type="protein sequence ID" value="GAA1556975.1"/>
    <property type="molecule type" value="Genomic_DNA"/>
</dbReference>
<evidence type="ECO:0000256" key="1">
    <source>
        <dbReference type="ARBA" id="ARBA00023125"/>
    </source>
</evidence>
<evidence type="ECO:0000259" key="2">
    <source>
        <dbReference type="PROSITE" id="PS50937"/>
    </source>
</evidence>
<dbReference type="PANTHER" id="PTHR30204:SF93">
    <property type="entry name" value="HTH MERR-TYPE DOMAIN-CONTAINING PROTEIN"/>
    <property type="match status" value="1"/>
</dbReference>
<protein>
    <submittedName>
        <fullName evidence="3">MerR family transcriptional regulator</fullName>
    </submittedName>
</protein>
<dbReference type="PANTHER" id="PTHR30204">
    <property type="entry name" value="REDOX-CYCLING DRUG-SENSING TRANSCRIPTIONAL ACTIVATOR SOXR"/>
    <property type="match status" value="1"/>
</dbReference>
<dbReference type="InterPro" id="IPR009061">
    <property type="entry name" value="DNA-bd_dom_put_sf"/>
</dbReference>
<dbReference type="PRINTS" id="PR00040">
    <property type="entry name" value="HTHMERR"/>
</dbReference>
<sequence length="258" mass="28335">MVEGMTYSIGELSRRTGLSVKTIRFYSDRGVVPTTRSRAGYRRYQAAALPRLELVRTLRDLGLPLTTIQQLLAGSSSLDEQIALEQAALKTQLQRLDAMSAAGRAALVEDFLSTVFQHPDSRLAAAQQSMVPELPAEASVEQLEAWVQLAELAQDAGFRELMRELVDGYTGDGLRPHDVARVRRAVEPALALGIDPRSPEAGDYLAAVGVVDVDQLQLAADVRRERYFDLLAVVNGWTTPDSPTDALRWYLEAASSRP</sequence>